<dbReference type="GO" id="GO:0031122">
    <property type="term" value="P:cytoplasmic microtubule organization"/>
    <property type="evidence" value="ECO:0007669"/>
    <property type="project" value="TreeGrafter"/>
</dbReference>
<dbReference type="InterPro" id="IPR015943">
    <property type="entry name" value="WD40/YVTN_repeat-like_dom_sf"/>
</dbReference>
<name>A0A091GAX5_CUCCA</name>
<accession>A0A091GAX5</accession>
<reference evidence="1 2" key="1">
    <citation type="submission" date="2014-04" db="EMBL/GenBank/DDBJ databases">
        <title>Genome evolution of avian class.</title>
        <authorList>
            <person name="Zhang G."/>
            <person name="Li C."/>
        </authorList>
    </citation>
    <scope>NUCLEOTIDE SEQUENCE [LARGE SCALE GENOMIC DNA]</scope>
    <source>
        <strain evidence="1">BGI_N303</strain>
    </source>
</reference>
<dbReference type="EMBL" id="KL447909">
    <property type="protein sequence ID" value="KFO78506.1"/>
    <property type="molecule type" value="Genomic_DNA"/>
</dbReference>
<sequence length="337" mass="35493">LCIAGYGPPGGNNEVLQLLPPPPLQATEAQGLCPERDFKVERGGFSDRPIYNLKHVPNTSLLVTSGPPDGSVQLWQLSGEDSDVIKAVGSIAAEEGFGELWAKIATASATAPWVLHGSRLNSVRITEVESRSSVYAAASNSSSAELSALAFLDTTTVVLCCAAGQLCLADARQPPRPLEVTSIPAATSGERWDMAVRCGPQGSNGSSQPIARLSSGGHLVLTDLRRSSEPLAVVKCKVPSPKTGAEFLCVSWAPALENCIAVSGLDGSVRVYAAQGWDGSGREAEPLFVHKGRAFGAWDGAEDPPLVTVHAWHPQKPRTVLSAATDGSLDVWDWVRP</sequence>
<dbReference type="Gene3D" id="2.130.10.10">
    <property type="entry name" value="YVTN repeat-like/Quinoprotein amine dehydrogenase"/>
    <property type="match status" value="1"/>
</dbReference>
<dbReference type="GO" id="GO:0005829">
    <property type="term" value="C:cytosol"/>
    <property type="evidence" value="ECO:0007669"/>
    <property type="project" value="TreeGrafter"/>
</dbReference>
<proteinExistence type="predicted"/>
<organism evidence="1 2">
    <name type="scientific">Cuculus canorus</name>
    <name type="common">Common cuckoo</name>
    <dbReference type="NCBI Taxonomy" id="55661"/>
    <lineage>
        <taxon>Eukaryota</taxon>
        <taxon>Metazoa</taxon>
        <taxon>Chordata</taxon>
        <taxon>Craniata</taxon>
        <taxon>Vertebrata</taxon>
        <taxon>Euteleostomi</taxon>
        <taxon>Archelosauria</taxon>
        <taxon>Archosauria</taxon>
        <taxon>Dinosauria</taxon>
        <taxon>Saurischia</taxon>
        <taxon>Theropoda</taxon>
        <taxon>Coelurosauria</taxon>
        <taxon>Aves</taxon>
        <taxon>Neognathae</taxon>
        <taxon>Neoaves</taxon>
        <taxon>Otidimorphae</taxon>
        <taxon>Cuculiformes</taxon>
        <taxon>Cuculidae</taxon>
        <taxon>Cuculus</taxon>
    </lineage>
</organism>
<protein>
    <submittedName>
        <fullName evidence="1">WD repeat-containing protein 73</fullName>
    </submittedName>
</protein>
<dbReference type="SMART" id="SM00320">
    <property type="entry name" value="WD40"/>
    <property type="match status" value="3"/>
</dbReference>
<dbReference type="GO" id="GO:0000922">
    <property type="term" value="C:spindle pole"/>
    <property type="evidence" value="ECO:0007669"/>
    <property type="project" value="TreeGrafter"/>
</dbReference>
<keyword evidence="2" id="KW-1185">Reference proteome</keyword>
<feature type="non-terminal residue" evidence="1">
    <location>
        <position position="1"/>
    </location>
</feature>
<evidence type="ECO:0000313" key="1">
    <source>
        <dbReference type="EMBL" id="KFO78506.1"/>
    </source>
</evidence>
<feature type="non-terminal residue" evidence="1">
    <location>
        <position position="337"/>
    </location>
</feature>
<dbReference type="InterPro" id="IPR001680">
    <property type="entry name" value="WD40_rpt"/>
</dbReference>
<gene>
    <name evidence="1" type="ORF">N303_07048</name>
</gene>
<dbReference type="STRING" id="55661.A0A091GAX5"/>
<dbReference type="InterPro" id="IPR036322">
    <property type="entry name" value="WD40_repeat_dom_sf"/>
</dbReference>
<dbReference type="SUPFAM" id="SSF50978">
    <property type="entry name" value="WD40 repeat-like"/>
    <property type="match status" value="1"/>
</dbReference>
<dbReference type="PANTHER" id="PTHR46947:SF1">
    <property type="entry name" value="WD REPEAT-CONTAINING PROTEIN 73"/>
    <property type="match status" value="1"/>
</dbReference>
<dbReference type="InterPro" id="IPR042795">
    <property type="entry name" value="Wdr73"/>
</dbReference>
<dbReference type="PANTHER" id="PTHR46947">
    <property type="entry name" value="WD REPEAT-CONTAINING PROTEIN 73"/>
    <property type="match status" value="1"/>
</dbReference>
<dbReference type="Proteomes" id="UP000053760">
    <property type="component" value="Unassembled WGS sequence"/>
</dbReference>
<dbReference type="AlphaFoldDB" id="A0A091GAX5"/>
<evidence type="ECO:0000313" key="2">
    <source>
        <dbReference type="Proteomes" id="UP000053760"/>
    </source>
</evidence>